<accession>A0A6B0GNY6</accession>
<gene>
    <name evidence="2" type="ORF">GQS65_18865</name>
</gene>
<proteinExistence type="predicted"/>
<keyword evidence="3" id="KW-1185">Reference proteome</keyword>
<keyword evidence="1" id="KW-1133">Transmembrane helix</keyword>
<protein>
    <submittedName>
        <fullName evidence="2">Uncharacterized protein</fullName>
    </submittedName>
</protein>
<organism evidence="2 3">
    <name type="scientific">Halomarina oriensis</name>
    <dbReference type="NCBI Taxonomy" id="671145"/>
    <lineage>
        <taxon>Archaea</taxon>
        <taxon>Methanobacteriati</taxon>
        <taxon>Methanobacteriota</taxon>
        <taxon>Stenosarchaea group</taxon>
        <taxon>Halobacteria</taxon>
        <taxon>Halobacteriales</taxon>
        <taxon>Natronomonadaceae</taxon>
        <taxon>Halomarina</taxon>
    </lineage>
</organism>
<name>A0A6B0GNY6_9EURY</name>
<feature type="transmembrane region" description="Helical" evidence="1">
    <location>
        <begin position="66"/>
        <end position="90"/>
    </location>
</feature>
<dbReference type="RefSeq" id="WP_158206175.1">
    <property type="nucleotide sequence ID" value="NZ_WSZK01000036.1"/>
</dbReference>
<reference evidence="2 3" key="1">
    <citation type="submission" date="2019-12" db="EMBL/GenBank/DDBJ databases">
        <title>Halocatena pleomorpha gen. nov. sp. nov., an extremely halophilic archaeon of family Halobacteriaceae isolated from saltpan soil.</title>
        <authorList>
            <person name="Pal Y."/>
            <person name="Verma A."/>
            <person name="Krishnamurthi S."/>
            <person name="Kumar P."/>
        </authorList>
    </citation>
    <scope>NUCLEOTIDE SEQUENCE [LARGE SCALE GENOMIC DNA]</scope>
    <source>
        <strain evidence="2 3">JCM 16495</strain>
    </source>
</reference>
<dbReference type="AlphaFoldDB" id="A0A6B0GNY6"/>
<comment type="caution">
    <text evidence="2">The sequence shown here is derived from an EMBL/GenBank/DDBJ whole genome shotgun (WGS) entry which is preliminary data.</text>
</comment>
<keyword evidence="1" id="KW-0472">Membrane</keyword>
<evidence type="ECO:0000256" key="1">
    <source>
        <dbReference type="SAM" id="Phobius"/>
    </source>
</evidence>
<keyword evidence="1" id="KW-0812">Transmembrane</keyword>
<evidence type="ECO:0000313" key="3">
    <source>
        <dbReference type="Proteomes" id="UP000451471"/>
    </source>
</evidence>
<sequence>MTGLVETLFLGLWLAAGLMAALSIAALCYGEYRTVSEDGWRAIGRWTYGVGREIARDIIDELLPAIVLWVALVVLALLLGIFATGVMAVVGW</sequence>
<evidence type="ECO:0000313" key="2">
    <source>
        <dbReference type="EMBL" id="MWG36522.1"/>
    </source>
</evidence>
<dbReference type="EMBL" id="WSZK01000036">
    <property type="protein sequence ID" value="MWG36522.1"/>
    <property type="molecule type" value="Genomic_DNA"/>
</dbReference>
<dbReference type="Proteomes" id="UP000451471">
    <property type="component" value="Unassembled WGS sequence"/>
</dbReference>